<name>A0A0M3IQJ9_ASCLU</name>
<sequence>MHHPHLHVPTCTPILRGAHEPLINVVPIYMPYLAMLPSFHLSLSQVCYTLEG</sequence>
<evidence type="ECO:0000313" key="2">
    <source>
        <dbReference type="WBParaSite" id="ALUE_0002102701-mRNA-1"/>
    </source>
</evidence>
<accession>A0A0M3IQJ9</accession>
<organism evidence="1 2">
    <name type="scientific">Ascaris lumbricoides</name>
    <name type="common">Giant roundworm</name>
    <dbReference type="NCBI Taxonomy" id="6252"/>
    <lineage>
        <taxon>Eukaryota</taxon>
        <taxon>Metazoa</taxon>
        <taxon>Ecdysozoa</taxon>
        <taxon>Nematoda</taxon>
        <taxon>Chromadorea</taxon>
        <taxon>Rhabditida</taxon>
        <taxon>Spirurina</taxon>
        <taxon>Ascaridomorpha</taxon>
        <taxon>Ascaridoidea</taxon>
        <taxon>Ascarididae</taxon>
        <taxon>Ascaris</taxon>
    </lineage>
</organism>
<dbReference type="WBParaSite" id="ALUE_0002102701-mRNA-1">
    <property type="protein sequence ID" value="ALUE_0002102701-mRNA-1"/>
    <property type="gene ID" value="ALUE_0002102701"/>
</dbReference>
<dbReference type="Proteomes" id="UP000036681">
    <property type="component" value="Unplaced"/>
</dbReference>
<protein>
    <submittedName>
        <fullName evidence="2">Uncharacterized protein</fullName>
    </submittedName>
</protein>
<evidence type="ECO:0000313" key="1">
    <source>
        <dbReference type="Proteomes" id="UP000036681"/>
    </source>
</evidence>
<keyword evidence="1" id="KW-1185">Reference proteome</keyword>
<dbReference type="AlphaFoldDB" id="A0A0M3IQJ9"/>
<proteinExistence type="predicted"/>
<reference evidence="2" key="1">
    <citation type="submission" date="2017-02" db="UniProtKB">
        <authorList>
            <consortium name="WormBaseParasite"/>
        </authorList>
    </citation>
    <scope>IDENTIFICATION</scope>
</reference>